<keyword evidence="3" id="KW-1185">Reference proteome</keyword>
<accession>A0A317C2R3</accession>
<name>A0A317C2R3_9GAMM</name>
<feature type="signal peptide" evidence="1">
    <location>
        <begin position="1"/>
        <end position="20"/>
    </location>
</feature>
<dbReference type="OrthoDB" id="6190326at2"/>
<proteinExistence type="predicted"/>
<reference evidence="2 3" key="1">
    <citation type="submission" date="2018-05" db="EMBL/GenBank/DDBJ databases">
        <title>Leucothrix arctica sp. nov., isolated from Arctic seawater.</title>
        <authorList>
            <person name="Choi A."/>
            <person name="Baek K."/>
        </authorList>
    </citation>
    <scope>NUCLEOTIDE SEQUENCE [LARGE SCALE GENOMIC DNA]</scope>
    <source>
        <strain evidence="2 3">JCM 18388</strain>
    </source>
</reference>
<evidence type="ECO:0000256" key="1">
    <source>
        <dbReference type="SAM" id="SignalP"/>
    </source>
</evidence>
<evidence type="ECO:0000313" key="2">
    <source>
        <dbReference type="EMBL" id="PWQ92925.1"/>
    </source>
</evidence>
<sequence length="189" mass="21275">MSRVLSRPIIVISLCFFLSACSQKETLFSELVSKKVDQTLLNQHKSNGQAEFRHVPHQGTPVAYGRVDYDTLSYQEQSYPLTFLSYNLVFAHSGLLKGLAGWQRVAMGVVGSNQDWHQLDHYVGLTVVLYQNQPLAVLLQQHNYQTVWLLDRATDAESEIEGNKNTTSVINRSTLVSDLPKHASAKTNR</sequence>
<dbReference type="Proteomes" id="UP000245539">
    <property type="component" value="Unassembled WGS sequence"/>
</dbReference>
<dbReference type="AlphaFoldDB" id="A0A317C2R3"/>
<feature type="chain" id="PRO_5016244697" description="Lipoprotein" evidence="1">
    <location>
        <begin position="21"/>
        <end position="189"/>
    </location>
</feature>
<comment type="caution">
    <text evidence="2">The sequence shown here is derived from an EMBL/GenBank/DDBJ whole genome shotgun (WGS) entry which is preliminary data.</text>
</comment>
<keyword evidence="1" id="KW-0732">Signal</keyword>
<gene>
    <name evidence="2" type="ORF">DKW60_18625</name>
</gene>
<organism evidence="2 3">
    <name type="scientific">Leucothrix pacifica</name>
    <dbReference type="NCBI Taxonomy" id="1247513"/>
    <lineage>
        <taxon>Bacteria</taxon>
        <taxon>Pseudomonadati</taxon>
        <taxon>Pseudomonadota</taxon>
        <taxon>Gammaproteobacteria</taxon>
        <taxon>Thiotrichales</taxon>
        <taxon>Thiotrichaceae</taxon>
        <taxon>Leucothrix</taxon>
    </lineage>
</organism>
<protein>
    <recommendedName>
        <fullName evidence="4">Lipoprotein</fullName>
    </recommendedName>
</protein>
<evidence type="ECO:0008006" key="4">
    <source>
        <dbReference type="Google" id="ProtNLM"/>
    </source>
</evidence>
<evidence type="ECO:0000313" key="3">
    <source>
        <dbReference type="Proteomes" id="UP000245539"/>
    </source>
</evidence>
<dbReference type="EMBL" id="QGKM01000072">
    <property type="protein sequence ID" value="PWQ92925.1"/>
    <property type="molecule type" value="Genomic_DNA"/>
</dbReference>
<dbReference type="RefSeq" id="WP_109839173.1">
    <property type="nucleotide sequence ID" value="NZ_QGKM01000072.1"/>
</dbReference>
<dbReference type="PROSITE" id="PS51257">
    <property type="entry name" value="PROKAR_LIPOPROTEIN"/>
    <property type="match status" value="1"/>
</dbReference>